<dbReference type="GO" id="GO:0016788">
    <property type="term" value="F:hydrolase activity, acting on ester bonds"/>
    <property type="evidence" value="ECO:0007669"/>
    <property type="project" value="UniProtKB-ARBA"/>
</dbReference>
<keyword evidence="3" id="KW-1185">Reference proteome</keyword>
<comment type="caution">
    <text evidence="2">The sequence shown here is derived from an EMBL/GenBank/DDBJ whole genome shotgun (WGS) entry which is preliminary data.</text>
</comment>
<keyword evidence="2" id="KW-0378">Hydrolase</keyword>
<dbReference type="Gene3D" id="3.40.50.1110">
    <property type="entry name" value="SGNH hydrolase"/>
    <property type="match status" value="1"/>
</dbReference>
<dbReference type="Proteomes" id="UP000477782">
    <property type="component" value="Unassembled WGS sequence"/>
</dbReference>
<evidence type="ECO:0000313" key="3">
    <source>
        <dbReference type="Proteomes" id="UP000477782"/>
    </source>
</evidence>
<feature type="domain" description="SGNH hydrolase-type esterase" evidence="1">
    <location>
        <begin position="6"/>
        <end position="197"/>
    </location>
</feature>
<dbReference type="Pfam" id="PF13472">
    <property type="entry name" value="Lipase_GDSL_2"/>
    <property type="match status" value="1"/>
</dbReference>
<sequence>MTVILCFGDSNTHGTPPMQAEGEYRRFGAEVRWPTRMARALGWELVEEGLPGRTAQWGDAVMGPIMNGIDGLKIALQSHGPIDWLVVMLGTNDAKARFGASAELITGGIAALLDIAQSPEMQARHGGFRVLLVCPPPALEGVGPIANQFHGARRRGVELPRLYKDLAGSRGVAFLDAGQVIQVSPVDGVHFDAENHALLAEAVAAELRAEA</sequence>
<organism evidence="2 3">
    <name type="scientific">Tabrizicola oligotrophica</name>
    <dbReference type="NCBI Taxonomy" id="2710650"/>
    <lineage>
        <taxon>Bacteria</taxon>
        <taxon>Pseudomonadati</taxon>
        <taxon>Pseudomonadota</taxon>
        <taxon>Alphaproteobacteria</taxon>
        <taxon>Rhodobacterales</taxon>
        <taxon>Paracoccaceae</taxon>
        <taxon>Tabrizicola</taxon>
    </lineage>
</organism>
<reference evidence="2 3" key="1">
    <citation type="submission" date="2020-02" db="EMBL/GenBank/DDBJ databases">
        <authorList>
            <person name="Chen W.-M."/>
        </authorList>
    </citation>
    <scope>NUCLEOTIDE SEQUENCE [LARGE SCALE GENOMIC DNA]</scope>
    <source>
        <strain evidence="2 3">KMS-5</strain>
    </source>
</reference>
<dbReference type="CDD" id="cd01839">
    <property type="entry name" value="SGNH_arylesterase_like"/>
    <property type="match status" value="1"/>
</dbReference>
<dbReference type="RefSeq" id="WP_164623732.1">
    <property type="nucleotide sequence ID" value="NZ_JAAIVJ010000002.1"/>
</dbReference>
<dbReference type="EMBL" id="JAAIVJ010000002">
    <property type="protein sequence ID" value="NEY89692.1"/>
    <property type="molecule type" value="Genomic_DNA"/>
</dbReference>
<gene>
    <name evidence="2" type="ORF">G4Z14_05220</name>
</gene>
<accession>A0A6M0QTC0</accession>
<name>A0A6M0QTC0_9RHOB</name>
<dbReference type="SUPFAM" id="SSF52266">
    <property type="entry name" value="SGNH hydrolase"/>
    <property type="match status" value="1"/>
</dbReference>
<evidence type="ECO:0000313" key="2">
    <source>
        <dbReference type="EMBL" id="NEY89692.1"/>
    </source>
</evidence>
<dbReference type="InterPro" id="IPR013830">
    <property type="entry name" value="SGNH_hydro"/>
</dbReference>
<dbReference type="AlphaFoldDB" id="A0A6M0QTC0"/>
<proteinExistence type="predicted"/>
<protein>
    <submittedName>
        <fullName evidence="2">SGNH/GDSL hydrolase family protein</fullName>
    </submittedName>
</protein>
<dbReference type="InterPro" id="IPR036514">
    <property type="entry name" value="SGNH_hydro_sf"/>
</dbReference>
<evidence type="ECO:0000259" key="1">
    <source>
        <dbReference type="Pfam" id="PF13472"/>
    </source>
</evidence>